<sequence>MSTPRRGAWSASSVPRSTTHDAVPLAAGSGLAGYGGAAAGWQRRPAHQEPPRRQHLARPDPGPPRAHPPARRDTRAGRAGPRDGLEAHRAPHPVGRRAPAARLRPCRTRARGQARRSHLHRVRLRR</sequence>
<feature type="compositionally biased region" description="Basic residues" evidence="1">
    <location>
        <begin position="104"/>
        <end position="126"/>
    </location>
</feature>
<keyword evidence="3" id="KW-1185">Reference proteome</keyword>
<dbReference type="Proteomes" id="UP000275401">
    <property type="component" value="Unassembled WGS sequence"/>
</dbReference>
<comment type="caution">
    <text evidence="2">The sequence shown here is derived from an EMBL/GenBank/DDBJ whole genome shotgun (WGS) entry which is preliminary data.</text>
</comment>
<dbReference type="EMBL" id="RIBZ01000115">
    <property type="protein sequence ID" value="RNG31123.1"/>
    <property type="molecule type" value="Genomic_DNA"/>
</dbReference>
<gene>
    <name evidence="2" type="ORF">EEJ42_08990</name>
</gene>
<organism evidence="2 3">
    <name type="scientific">Streptomyces botrytidirepellens</name>
    <dbReference type="NCBI Taxonomy" id="2486417"/>
    <lineage>
        <taxon>Bacteria</taxon>
        <taxon>Bacillati</taxon>
        <taxon>Actinomycetota</taxon>
        <taxon>Actinomycetes</taxon>
        <taxon>Kitasatosporales</taxon>
        <taxon>Streptomycetaceae</taxon>
        <taxon>Streptomyces</taxon>
    </lineage>
</organism>
<evidence type="ECO:0000313" key="2">
    <source>
        <dbReference type="EMBL" id="RNG31123.1"/>
    </source>
</evidence>
<feature type="compositionally biased region" description="Basic and acidic residues" evidence="1">
    <location>
        <begin position="70"/>
        <end position="89"/>
    </location>
</feature>
<dbReference type="AlphaFoldDB" id="A0A3M8WSP5"/>
<evidence type="ECO:0000313" key="3">
    <source>
        <dbReference type="Proteomes" id="UP000275401"/>
    </source>
</evidence>
<feature type="region of interest" description="Disordered" evidence="1">
    <location>
        <begin position="1"/>
        <end position="126"/>
    </location>
</feature>
<reference evidence="2 3" key="1">
    <citation type="submission" date="2018-11" db="EMBL/GenBank/DDBJ databases">
        <title>The Potential of Streptomyces as Biocontrol Agents against the Tomato grey mould, Botrytis cinerea (Gray mold) Frontiers in Microbiology.</title>
        <authorList>
            <person name="Li D."/>
        </authorList>
    </citation>
    <scope>NUCLEOTIDE SEQUENCE [LARGE SCALE GENOMIC DNA]</scope>
    <source>
        <strain evidence="2 3">NEAU-LD23</strain>
    </source>
</reference>
<protein>
    <submittedName>
        <fullName evidence="2">Uncharacterized protein</fullName>
    </submittedName>
</protein>
<accession>A0A3M8WSP5</accession>
<name>A0A3M8WSP5_9ACTN</name>
<proteinExistence type="predicted"/>
<evidence type="ECO:0000256" key="1">
    <source>
        <dbReference type="SAM" id="MobiDB-lite"/>
    </source>
</evidence>